<accession>A0A6B8VEJ5</accession>
<dbReference type="Gene3D" id="3.30.70.100">
    <property type="match status" value="1"/>
</dbReference>
<keyword evidence="5" id="KW-1185">Reference proteome</keyword>
<dbReference type="RefSeq" id="WP_156226826.1">
    <property type="nucleotide sequence ID" value="NZ_CP046453.1"/>
</dbReference>
<dbReference type="InterPro" id="IPR017969">
    <property type="entry name" value="Heavy-metal-associated_CS"/>
</dbReference>
<evidence type="ECO:0000259" key="3">
    <source>
        <dbReference type="PROSITE" id="PS50846"/>
    </source>
</evidence>
<organism evidence="4 5">
    <name type="scientific">Corynebacterium comes</name>
    <dbReference type="NCBI Taxonomy" id="2675218"/>
    <lineage>
        <taxon>Bacteria</taxon>
        <taxon>Bacillati</taxon>
        <taxon>Actinomycetota</taxon>
        <taxon>Actinomycetes</taxon>
        <taxon>Mycobacteriales</taxon>
        <taxon>Corynebacteriaceae</taxon>
        <taxon>Corynebacterium</taxon>
    </lineage>
</organism>
<dbReference type="CDD" id="cd00371">
    <property type="entry name" value="HMA"/>
    <property type="match status" value="1"/>
</dbReference>
<feature type="domain" description="HMA" evidence="3">
    <location>
        <begin position="40"/>
        <end position="106"/>
    </location>
</feature>
<evidence type="ECO:0000313" key="4">
    <source>
        <dbReference type="EMBL" id="QGU03672.1"/>
    </source>
</evidence>
<reference evidence="4 5" key="1">
    <citation type="journal article" date="2021" name="Int. J. Syst. Evol. Microbiol.">
        <title>Classification of three corynebacterial strains isolated from a small paddock in North Rhine-Westphalia: proposal of &lt;i&gt;Corynebacterium kalinowskii&lt;/i&gt; sp. nov., &lt;i&gt;Corynebacterium comes&lt;/i&gt; sp. nov. and &lt;i&gt;Corynebacterium occultum&lt;/i&gt; sp. nov.</title>
        <authorList>
            <person name="Schaffert L."/>
            <person name="Ruwe M."/>
            <person name="Milse J."/>
            <person name="Hanuschka K."/>
            <person name="Ortseifen V."/>
            <person name="Droste J."/>
            <person name="Brandt D."/>
            <person name="Schl L."/>
            <person name="Kutter Y."/>
            <person name="Vinke S."/>
            <person name="Vieh P."/>
            <person name="Jacob L."/>
            <person name="L N.C."/>
            <person name="Schulte-Berndt E."/>
            <person name="Hain C."/>
            <person name="Linder M."/>
            <person name="Schmidt P."/>
            <person name="Wollenschl L."/>
            <person name="Luttermann T."/>
            <person name="Thieme E."/>
            <person name="Hassa J."/>
            <person name="Haak M."/>
            <person name="Wittchen M."/>
            <person name="Mentz A."/>
            <person name="Persicke M."/>
            <person name="Busche T."/>
            <person name="R C."/>
        </authorList>
    </citation>
    <scope>NUCLEOTIDE SEQUENCE [LARGE SCALE GENOMIC DNA]</scope>
    <source>
        <strain evidence="4 5">2019</strain>
    </source>
</reference>
<dbReference type="InterPro" id="IPR036163">
    <property type="entry name" value="HMA_dom_sf"/>
</dbReference>
<dbReference type="Proteomes" id="UP000425178">
    <property type="component" value="Chromosome"/>
</dbReference>
<dbReference type="PROSITE" id="PS01047">
    <property type="entry name" value="HMA_1"/>
    <property type="match status" value="1"/>
</dbReference>
<keyword evidence="1" id="KW-0479">Metal-binding</keyword>
<dbReference type="PROSITE" id="PS50846">
    <property type="entry name" value="HMA_2"/>
    <property type="match status" value="1"/>
</dbReference>
<dbReference type="KEGG" id="ccoe:CETAM_01940"/>
<dbReference type="Pfam" id="PF00403">
    <property type="entry name" value="HMA"/>
    <property type="match status" value="1"/>
</dbReference>
<feature type="compositionally biased region" description="Polar residues" evidence="2">
    <location>
        <begin position="1"/>
        <end position="16"/>
    </location>
</feature>
<gene>
    <name evidence="4" type="primary">copA2</name>
    <name evidence="4" type="ORF">CETAM_01940</name>
</gene>
<sequence length="107" mass="10791">MAHRTLNQLPLTDSRPSSGCGCGCGSSPAADVPDRAATAGSEIYQVAGMTCGGCVRRVTEAVQKLSGVKDVHVDLVRGGVSTLTVTGGASPEDVRQALSMAGYPVTA</sequence>
<evidence type="ECO:0000256" key="1">
    <source>
        <dbReference type="ARBA" id="ARBA00022723"/>
    </source>
</evidence>
<protein>
    <submittedName>
        <fullName evidence="4">Copper-exporting P-type ATPase A</fullName>
    </submittedName>
</protein>
<dbReference type="SUPFAM" id="SSF55008">
    <property type="entry name" value="HMA, heavy metal-associated domain"/>
    <property type="match status" value="1"/>
</dbReference>
<feature type="region of interest" description="Disordered" evidence="2">
    <location>
        <begin position="1"/>
        <end position="23"/>
    </location>
</feature>
<dbReference type="AlphaFoldDB" id="A0A6B8VEJ5"/>
<dbReference type="InterPro" id="IPR006121">
    <property type="entry name" value="HMA_dom"/>
</dbReference>
<proteinExistence type="predicted"/>
<name>A0A6B8VEJ5_9CORY</name>
<evidence type="ECO:0000313" key="5">
    <source>
        <dbReference type="Proteomes" id="UP000425178"/>
    </source>
</evidence>
<evidence type="ECO:0000256" key="2">
    <source>
        <dbReference type="SAM" id="MobiDB-lite"/>
    </source>
</evidence>
<dbReference type="EMBL" id="CP046453">
    <property type="protein sequence ID" value="QGU03672.1"/>
    <property type="molecule type" value="Genomic_DNA"/>
</dbReference>
<dbReference type="GO" id="GO:0046872">
    <property type="term" value="F:metal ion binding"/>
    <property type="evidence" value="ECO:0007669"/>
    <property type="project" value="UniProtKB-KW"/>
</dbReference>